<dbReference type="InterPro" id="IPR036237">
    <property type="entry name" value="Xyl_isomerase-like_sf"/>
</dbReference>
<evidence type="ECO:0000313" key="2">
    <source>
        <dbReference type="EMBL" id="NKC04872.1"/>
    </source>
</evidence>
<dbReference type="InterPro" id="IPR013022">
    <property type="entry name" value="Xyl_isomerase-like_TIM-brl"/>
</dbReference>
<dbReference type="Proteomes" id="UP000704467">
    <property type="component" value="Unassembled WGS sequence"/>
</dbReference>
<dbReference type="SUPFAM" id="SSF51658">
    <property type="entry name" value="Xylose isomerase-like"/>
    <property type="match status" value="1"/>
</dbReference>
<dbReference type="InterPro" id="IPR050312">
    <property type="entry name" value="IolE/XylAMocC-like"/>
</dbReference>
<organism evidence="2 3">
    <name type="scientific">Brucella haematophila</name>
    <dbReference type="NCBI Taxonomy" id="419474"/>
    <lineage>
        <taxon>Bacteria</taxon>
        <taxon>Pseudomonadati</taxon>
        <taxon>Pseudomonadota</taxon>
        <taxon>Alphaproteobacteria</taxon>
        <taxon>Hyphomicrobiales</taxon>
        <taxon>Brucellaceae</taxon>
        <taxon>Brucella/Ochrobactrum group</taxon>
        <taxon>Brucella</taxon>
    </lineage>
</organism>
<dbReference type="Gene3D" id="3.20.20.150">
    <property type="entry name" value="Divalent-metal-dependent TIM barrel enzymes"/>
    <property type="match status" value="1"/>
</dbReference>
<dbReference type="Pfam" id="PF01261">
    <property type="entry name" value="AP_endonuc_2"/>
    <property type="match status" value="1"/>
</dbReference>
<gene>
    <name evidence="2" type="ORF">HED55_21795</name>
</gene>
<protein>
    <submittedName>
        <fullName evidence="2">Sugar phosphate isomerase/epimerase</fullName>
    </submittedName>
</protein>
<name>A0ABX1DPJ5_9HYPH</name>
<accession>A0ABX1DPJ5</accession>
<reference evidence="2 3" key="1">
    <citation type="submission" date="2020-03" db="EMBL/GenBank/DDBJ databases">
        <title>Whole genome sequencing of clinical and environmental type strains of Ochrobactrum.</title>
        <authorList>
            <person name="Dharne M."/>
        </authorList>
    </citation>
    <scope>NUCLEOTIDE SEQUENCE [LARGE SCALE GENOMIC DNA]</scope>
    <source>
        <strain evidence="2 3">CIP 109452</strain>
    </source>
</reference>
<sequence length="238" mass="25579">MVSLRLIAPHGLDLTHPIVGQKALIQEIKAVAADTGVSFYDGEVFTLLPETDVASWLPVIETAGELNMPVMQITCEDSDPSRSSDNLARIADAAAQYDIKMAVEFMRWRSTATIHDATRLAVASGRKNVGLLIDALHLFRSGGSPEDVAALPEGLALYLQLCDAPAEQPMDNAGYIAEARTARLFPGDGGLRLRELVSALPDDVVISVETPHKGDAELGFLERAKQGMAATKRFLDGI</sequence>
<comment type="caution">
    <text evidence="2">The sequence shown here is derived from an EMBL/GenBank/DDBJ whole genome shotgun (WGS) entry which is preliminary data.</text>
</comment>
<dbReference type="PANTHER" id="PTHR12110">
    <property type="entry name" value="HYDROXYPYRUVATE ISOMERASE"/>
    <property type="match status" value="1"/>
</dbReference>
<proteinExistence type="predicted"/>
<evidence type="ECO:0000313" key="3">
    <source>
        <dbReference type="Proteomes" id="UP000704467"/>
    </source>
</evidence>
<dbReference type="PANTHER" id="PTHR12110:SF48">
    <property type="entry name" value="BLL3656 PROTEIN"/>
    <property type="match status" value="1"/>
</dbReference>
<dbReference type="GO" id="GO:0016853">
    <property type="term" value="F:isomerase activity"/>
    <property type="evidence" value="ECO:0007669"/>
    <property type="project" value="UniProtKB-KW"/>
</dbReference>
<keyword evidence="3" id="KW-1185">Reference proteome</keyword>
<feature type="domain" description="Xylose isomerase-like TIM barrel" evidence="1">
    <location>
        <begin position="52"/>
        <end position="219"/>
    </location>
</feature>
<evidence type="ECO:0000259" key="1">
    <source>
        <dbReference type="Pfam" id="PF01261"/>
    </source>
</evidence>
<dbReference type="EMBL" id="JAAVLN010000003">
    <property type="protein sequence ID" value="NKC04872.1"/>
    <property type="molecule type" value="Genomic_DNA"/>
</dbReference>
<keyword evidence="2" id="KW-0413">Isomerase</keyword>